<dbReference type="PATRIC" id="fig|1129794.4.peg.676"/>
<dbReference type="AlphaFoldDB" id="K6YVF0"/>
<dbReference type="eggNOG" id="COG0526">
    <property type="taxonomic scope" value="Bacteria"/>
</dbReference>
<feature type="signal peptide" evidence="1">
    <location>
        <begin position="1"/>
        <end position="18"/>
    </location>
</feature>
<dbReference type="KEGG" id="gps:C427_0683"/>
<dbReference type="InterPro" id="IPR036249">
    <property type="entry name" value="Thioredoxin-like_sf"/>
</dbReference>
<dbReference type="STRING" id="1129794.C427_0683"/>
<dbReference type="OrthoDB" id="6398367at2"/>
<dbReference type="PROSITE" id="PS51257">
    <property type="entry name" value="PROKAR_LIPOPROTEIN"/>
    <property type="match status" value="1"/>
</dbReference>
<dbReference type="Gene3D" id="3.40.30.10">
    <property type="entry name" value="Glutaredoxin"/>
    <property type="match status" value="1"/>
</dbReference>
<dbReference type="Proteomes" id="UP000011864">
    <property type="component" value="Chromosome"/>
</dbReference>
<sequence>MKTLFLALLMIVSIGCNSTEQSLAKSEPFTGVISESQLIEEYPEFRAVYEQYQPSSAEVAAVQSLSGKSLVVLLGTWCHDSEREVPRLLKLLDLSGVELQSLSLHGVNYNKQEPNDLHRKYDLRYTPTIILLQGENELGRIIEKPVTSLGEDLARFVTE</sequence>
<protein>
    <submittedName>
        <fullName evidence="2">Putative thioredoxin family protein</fullName>
    </submittedName>
</protein>
<keyword evidence="3" id="KW-1185">Reference proteome</keyword>
<gene>
    <name evidence="2" type="ORF">C427_0683</name>
</gene>
<organism evidence="2 3">
    <name type="scientific">Paraglaciecola psychrophila 170</name>
    <dbReference type="NCBI Taxonomy" id="1129794"/>
    <lineage>
        <taxon>Bacteria</taxon>
        <taxon>Pseudomonadati</taxon>
        <taxon>Pseudomonadota</taxon>
        <taxon>Gammaproteobacteria</taxon>
        <taxon>Alteromonadales</taxon>
        <taxon>Alteromonadaceae</taxon>
        <taxon>Paraglaciecola</taxon>
    </lineage>
</organism>
<dbReference type="SUPFAM" id="SSF52833">
    <property type="entry name" value="Thioredoxin-like"/>
    <property type="match status" value="1"/>
</dbReference>
<dbReference type="RefSeq" id="WP_007636269.1">
    <property type="nucleotide sequence ID" value="NC_020514.1"/>
</dbReference>
<evidence type="ECO:0000256" key="1">
    <source>
        <dbReference type="SAM" id="SignalP"/>
    </source>
</evidence>
<keyword evidence="1" id="KW-0732">Signal</keyword>
<feature type="chain" id="PRO_5003897761" evidence="1">
    <location>
        <begin position="19"/>
        <end position="159"/>
    </location>
</feature>
<accession>K6YVF0</accession>
<dbReference type="EMBL" id="CP003837">
    <property type="protein sequence ID" value="AGH42793.1"/>
    <property type="molecule type" value="Genomic_DNA"/>
</dbReference>
<proteinExistence type="predicted"/>
<dbReference type="HOGENOM" id="CLU_121365_1_0_6"/>
<evidence type="ECO:0000313" key="2">
    <source>
        <dbReference type="EMBL" id="AGH42793.1"/>
    </source>
</evidence>
<evidence type="ECO:0000313" key="3">
    <source>
        <dbReference type="Proteomes" id="UP000011864"/>
    </source>
</evidence>
<reference evidence="2 3" key="1">
    <citation type="journal article" date="2013" name="Genome Announc.">
        <title>Complete Genome Sequence of Glaciecola psychrophila Strain 170T.</title>
        <authorList>
            <person name="Yin J."/>
            <person name="Chen J."/>
            <person name="Liu G."/>
            <person name="Yu Y."/>
            <person name="Song L."/>
            <person name="Wang X."/>
            <person name="Qu X."/>
        </authorList>
    </citation>
    <scope>NUCLEOTIDE SEQUENCE [LARGE SCALE GENOMIC DNA]</scope>
    <source>
        <strain evidence="2 3">170</strain>
    </source>
</reference>
<name>K6YVF0_9ALTE</name>